<dbReference type="Proteomes" id="UP001465668">
    <property type="component" value="Unassembled WGS sequence"/>
</dbReference>
<sequence>MKRFGPANHWLELQYDENTPTPTASSPWDSNLAPSSSKGKPPGHCAAALMQTGGLGLGDQQGLTPTQVVPTTGQYILRAANQGGCGSALECEFEGEFEHPAAAASSSNWSRRYRGRGAPVGWGSPWPDRGS</sequence>
<accession>A0ABR2XFT5</accession>
<feature type="region of interest" description="Disordered" evidence="1">
    <location>
        <begin position="15"/>
        <end position="47"/>
    </location>
</feature>
<feature type="compositionally biased region" description="Polar residues" evidence="1">
    <location>
        <begin position="16"/>
        <end position="38"/>
    </location>
</feature>
<feature type="region of interest" description="Disordered" evidence="1">
    <location>
        <begin position="100"/>
        <end position="131"/>
    </location>
</feature>
<proteinExistence type="predicted"/>
<comment type="caution">
    <text evidence="2">The sequence shown here is derived from an EMBL/GenBank/DDBJ whole genome shotgun (WGS) entry which is preliminary data.</text>
</comment>
<name>A0ABR2XFT5_9PEZI</name>
<reference evidence="2 3" key="1">
    <citation type="submission" date="2024-02" db="EMBL/GenBank/DDBJ databases">
        <title>First draft genome assembly of two strains of Seiridium cardinale.</title>
        <authorList>
            <person name="Emiliani G."/>
            <person name="Scali E."/>
        </authorList>
    </citation>
    <scope>NUCLEOTIDE SEQUENCE [LARGE SCALE GENOMIC DNA]</scope>
    <source>
        <strain evidence="2 3">BM-138-000479</strain>
    </source>
</reference>
<gene>
    <name evidence="2" type="ORF">SCAR479_10700</name>
</gene>
<dbReference type="EMBL" id="JARVKM010000059">
    <property type="protein sequence ID" value="KAK9772649.1"/>
    <property type="molecule type" value="Genomic_DNA"/>
</dbReference>
<evidence type="ECO:0000313" key="2">
    <source>
        <dbReference type="EMBL" id="KAK9772649.1"/>
    </source>
</evidence>
<evidence type="ECO:0000313" key="3">
    <source>
        <dbReference type="Proteomes" id="UP001465668"/>
    </source>
</evidence>
<keyword evidence="3" id="KW-1185">Reference proteome</keyword>
<protein>
    <submittedName>
        <fullName evidence="2">Uncharacterized protein</fullName>
    </submittedName>
</protein>
<organism evidence="2 3">
    <name type="scientific">Seiridium cardinale</name>
    <dbReference type="NCBI Taxonomy" id="138064"/>
    <lineage>
        <taxon>Eukaryota</taxon>
        <taxon>Fungi</taxon>
        <taxon>Dikarya</taxon>
        <taxon>Ascomycota</taxon>
        <taxon>Pezizomycotina</taxon>
        <taxon>Sordariomycetes</taxon>
        <taxon>Xylariomycetidae</taxon>
        <taxon>Amphisphaeriales</taxon>
        <taxon>Sporocadaceae</taxon>
        <taxon>Seiridium</taxon>
    </lineage>
</organism>
<evidence type="ECO:0000256" key="1">
    <source>
        <dbReference type="SAM" id="MobiDB-lite"/>
    </source>
</evidence>